<evidence type="ECO:0000313" key="2">
    <source>
        <dbReference type="EMBL" id="KAG0587345.1"/>
    </source>
</evidence>
<comment type="caution">
    <text evidence="2">The sequence shown here is derived from an EMBL/GenBank/DDBJ whole genome shotgun (WGS) entry which is preliminary data.</text>
</comment>
<organism evidence="2 3">
    <name type="scientific">Ceratodon purpureus</name>
    <name type="common">Fire moss</name>
    <name type="synonym">Dicranum purpureum</name>
    <dbReference type="NCBI Taxonomy" id="3225"/>
    <lineage>
        <taxon>Eukaryota</taxon>
        <taxon>Viridiplantae</taxon>
        <taxon>Streptophyta</taxon>
        <taxon>Embryophyta</taxon>
        <taxon>Bryophyta</taxon>
        <taxon>Bryophytina</taxon>
        <taxon>Bryopsida</taxon>
        <taxon>Dicranidae</taxon>
        <taxon>Pseudoditrichales</taxon>
        <taxon>Ditrichaceae</taxon>
        <taxon>Ceratodon</taxon>
    </lineage>
</organism>
<evidence type="ECO:0000256" key="1">
    <source>
        <dbReference type="SAM" id="SignalP"/>
    </source>
</evidence>
<gene>
    <name evidence="2" type="ORF">KC19_2G158200</name>
</gene>
<protein>
    <submittedName>
        <fullName evidence="2">Uncharacterized protein</fullName>
    </submittedName>
</protein>
<name>A0A8T0IW05_CERPU</name>
<dbReference type="EMBL" id="CM026422">
    <property type="protein sequence ID" value="KAG0587345.1"/>
    <property type="molecule type" value="Genomic_DNA"/>
</dbReference>
<evidence type="ECO:0000313" key="3">
    <source>
        <dbReference type="Proteomes" id="UP000822688"/>
    </source>
</evidence>
<keyword evidence="1" id="KW-0732">Signal</keyword>
<proteinExistence type="predicted"/>
<reference evidence="2" key="1">
    <citation type="submission" date="2020-06" db="EMBL/GenBank/DDBJ databases">
        <title>WGS assembly of Ceratodon purpureus strain R40.</title>
        <authorList>
            <person name="Carey S.B."/>
            <person name="Jenkins J."/>
            <person name="Shu S."/>
            <person name="Lovell J.T."/>
            <person name="Sreedasyam A."/>
            <person name="Maumus F."/>
            <person name="Tiley G.P."/>
            <person name="Fernandez-Pozo N."/>
            <person name="Barry K."/>
            <person name="Chen C."/>
            <person name="Wang M."/>
            <person name="Lipzen A."/>
            <person name="Daum C."/>
            <person name="Saski C.A."/>
            <person name="Payton A.C."/>
            <person name="Mcbreen J.C."/>
            <person name="Conrad R.E."/>
            <person name="Kollar L.M."/>
            <person name="Olsson S."/>
            <person name="Huttunen S."/>
            <person name="Landis J.B."/>
            <person name="Wickett N.J."/>
            <person name="Johnson M.G."/>
            <person name="Rensing S.A."/>
            <person name="Grimwood J."/>
            <person name="Schmutz J."/>
            <person name="Mcdaniel S.F."/>
        </authorList>
    </citation>
    <scope>NUCLEOTIDE SEQUENCE</scope>
    <source>
        <strain evidence="2">R40</strain>
    </source>
</reference>
<dbReference type="AlphaFoldDB" id="A0A8T0IW05"/>
<dbReference type="Proteomes" id="UP000822688">
    <property type="component" value="Chromosome 2"/>
</dbReference>
<accession>A0A8T0IW05</accession>
<sequence>MCLWKIHLGRTFPLVLLDLSCFKVKMPIIRNRRVLPATESGRLSRTADVKLGDTLI</sequence>
<keyword evidence="3" id="KW-1185">Reference proteome</keyword>
<feature type="signal peptide" evidence="1">
    <location>
        <begin position="1"/>
        <end position="17"/>
    </location>
</feature>
<feature type="chain" id="PRO_5035899604" evidence="1">
    <location>
        <begin position="18"/>
        <end position="56"/>
    </location>
</feature>